<evidence type="ECO:0000256" key="1">
    <source>
        <dbReference type="SAM" id="Phobius"/>
    </source>
</evidence>
<evidence type="ECO:0000313" key="2">
    <source>
        <dbReference type="EMBL" id="RVD91483.1"/>
    </source>
</evidence>
<protein>
    <submittedName>
        <fullName evidence="2">Uncharacterized protein</fullName>
    </submittedName>
</protein>
<feature type="transmembrane region" description="Helical" evidence="1">
    <location>
        <begin position="108"/>
        <end position="127"/>
    </location>
</feature>
<sequence length="139" mass="16951">MAILLIYSIITFNFIFRYFQTIYLNSEISKKYLIHLFLSKLTILNFIYFFIITYILYVTRTEHNVFNCYCFCLCYIAISVIIPLFFYKRICLDRRFFLKIIFNYCIKLFCIFLFACGFLYAFIILSFKQNKNNLKNSDQ</sequence>
<keyword evidence="1" id="KW-1133">Transmembrane helix</keyword>
<feature type="transmembrane region" description="Helical" evidence="1">
    <location>
        <begin position="6"/>
        <end position="25"/>
    </location>
</feature>
<keyword evidence="1" id="KW-0472">Membrane</keyword>
<feature type="transmembrane region" description="Helical" evidence="1">
    <location>
        <begin position="37"/>
        <end position="58"/>
    </location>
</feature>
<keyword evidence="3" id="KW-1185">Reference proteome</keyword>
<feature type="transmembrane region" description="Helical" evidence="1">
    <location>
        <begin position="64"/>
        <end position="87"/>
    </location>
</feature>
<name>A0A437AJW0_9MICR</name>
<reference evidence="2 3" key="1">
    <citation type="submission" date="2018-10" db="EMBL/GenBank/DDBJ databases">
        <title>Draft genome sequence of the microsporidian Tubulinosema ratisbonensis.</title>
        <authorList>
            <person name="Polonais V."/>
            <person name="Peyretaillade E."/>
            <person name="Niehus S."/>
            <person name="Wawrzyniak I."/>
            <person name="Franchet A."/>
            <person name="Gaspin C."/>
            <person name="Reichstadt M."/>
            <person name="Belser C."/>
            <person name="Labadie K."/>
            <person name="Delbac F."/>
            <person name="Ferrandon D."/>
        </authorList>
    </citation>
    <scope>NUCLEOTIDE SEQUENCE [LARGE SCALE GENOMIC DNA]</scope>
    <source>
        <strain evidence="2 3">Franzen</strain>
    </source>
</reference>
<keyword evidence="1" id="KW-0812">Transmembrane</keyword>
<proteinExistence type="predicted"/>
<dbReference type="Proteomes" id="UP000282876">
    <property type="component" value="Unassembled WGS sequence"/>
</dbReference>
<comment type="caution">
    <text evidence="2">The sequence shown here is derived from an EMBL/GenBank/DDBJ whole genome shotgun (WGS) entry which is preliminary data.</text>
</comment>
<evidence type="ECO:0000313" key="3">
    <source>
        <dbReference type="Proteomes" id="UP000282876"/>
    </source>
</evidence>
<accession>A0A437AJW0</accession>
<dbReference type="AlphaFoldDB" id="A0A437AJW0"/>
<organism evidence="2 3">
    <name type="scientific">Tubulinosema ratisbonensis</name>
    <dbReference type="NCBI Taxonomy" id="291195"/>
    <lineage>
        <taxon>Eukaryota</taxon>
        <taxon>Fungi</taxon>
        <taxon>Fungi incertae sedis</taxon>
        <taxon>Microsporidia</taxon>
        <taxon>Tubulinosematoidea</taxon>
        <taxon>Tubulinosematidae</taxon>
        <taxon>Tubulinosema</taxon>
    </lineage>
</organism>
<dbReference type="EMBL" id="RCSS01000511">
    <property type="protein sequence ID" value="RVD91483.1"/>
    <property type="molecule type" value="Genomic_DNA"/>
</dbReference>
<dbReference type="VEuPathDB" id="MicrosporidiaDB:TUBRATIS_20700"/>
<gene>
    <name evidence="2" type="ORF">TUBRATIS_20700</name>
</gene>